<reference evidence="1 2" key="1">
    <citation type="submission" date="2019-02" db="EMBL/GenBank/DDBJ databases">
        <title>Genomic Encyclopedia of Type Strains, Phase IV (KMG-IV): sequencing the most valuable type-strain genomes for metagenomic binning, comparative biology and taxonomic classification.</title>
        <authorList>
            <person name="Goeker M."/>
        </authorList>
    </citation>
    <scope>NUCLEOTIDE SEQUENCE [LARGE SCALE GENOMIC DNA]</scope>
    <source>
        <strain evidence="1 2">DSM 18116</strain>
    </source>
</reference>
<evidence type="ECO:0000313" key="1">
    <source>
        <dbReference type="EMBL" id="RZS76049.1"/>
    </source>
</evidence>
<sequence length="32" mass="3830">MFKVGFFFEQKGNSYLFFSNPVGYNKSKYVQK</sequence>
<dbReference type="AlphaFoldDB" id="A0A4Q7N4W0"/>
<evidence type="ECO:0000313" key="2">
    <source>
        <dbReference type="Proteomes" id="UP000293874"/>
    </source>
</evidence>
<accession>A0A4Q7N4W0</accession>
<organism evidence="1 2">
    <name type="scientific">Pseudobacter ginsenosidimutans</name>
    <dbReference type="NCBI Taxonomy" id="661488"/>
    <lineage>
        <taxon>Bacteria</taxon>
        <taxon>Pseudomonadati</taxon>
        <taxon>Bacteroidota</taxon>
        <taxon>Chitinophagia</taxon>
        <taxon>Chitinophagales</taxon>
        <taxon>Chitinophagaceae</taxon>
        <taxon>Pseudobacter</taxon>
    </lineage>
</organism>
<protein>
    <submittedName>
        <fullName evidence="1">Uncharacterized protein</fullName>
    </submittedName>
</protein>
<gene>
    <name evidence="1" type="ORF">EV199_1926</name>
</gene>
<proteinExistence type="predicted"/>
<keyword evidence="2" id="KW-1185">Reference proteome</keyword>
<dbReference type="Proteomes" id="UP000293874">
    <property type="component" value="Unassembled WGS sequence"/>
</dbReference>
<name>A0A4Q7N4W0_9BACT</name>
<comment type="caution">
    <text evidence="1">The sequence shown here is derived from an EMBL/GenBank/DDBJ whole genome shotgun (WGS) entry which is preliminary data.</text>
</comment>
<dbReference type="EMBL" id="SGXA01000001">
    <property type="protein sequence ID" value="RZS76049.1"/>
    <property type="molecule type" value="Genomic_DNA"/>
</dbReference>